<sequence length="656" mass="71593">MIKKLLCFSGLLFGLSVNAQQFVINEIDSDTPSTDLLEFVEIKSQQPFASLDGYVLVFFNGNTSGSTALKVYFSVDLTGLTTDANGLVVVGNAAVSPTPSYVIPNSTIQNGPDAVAIYQGNILDYQEFTPASPTNLIHAIGHGNTATPPTELLTALGITTYAYENQSGQQTVHSIRRNNDGSYSAGIPSPGALNDGTGITFNGVTITVDTSDKLEGTSFPITFTTQQPVTTDLSFTYTLTSGSFNASDYVADLNVTIPAGQTSVTKTVQILDDDLTEGDEVLRLKFGTLPTGFIRMNDLIYINIVDVNFTVSNFGTPLNPTYGQVTPTYTEDYYSSLIGLSGDALKQAIQDIIANPNVVRKHAYGDVVDILKVADQNPLNSNDVWLLYSEAPRAKNLYQTTSVSTGFWNREHIFPQSTGGFAEGTEDIPDGINIWEPTSADDIFAGHSDAHHIRAEDGPVNSSRSDKNYGTETGMYNGIEGDQGSWKGDVARSLFYMAIRYNALDLVNGNTTLDYQMGDLATLISWNNLDPADDFEMNRNNYIQTWQYNRNPFIDMPALASYIWGENAGQVWNGTLSNDDFTSVNFVMYPNPAKNEVTISGIENDANVVIYNMIGQKVSEHNFYQTATIPVTFESGVYLVKVTSNDKTKTQKLIVK</sequence>
<proteinExistence type="inferred from homology"/>
<dbReference type="SUPFAM" id="SSF141072">
    <property type="entry name" value="CalX-like"/>
    <property type="match status" value="1"/>
</dbReference>
<evidence type="ECO:0000313" key="7">
    <source>
        <dbReference type="EMBL" id="RRJ92787.1"/>
    </source>
</evidence>
<dbReference type="PANTHER" id="PTHR33607">
    <property type="entry name" value="ENDONUCLEASE-1"/>
    <property type="match status" value="1"/>
</dbReference>
<dbReference type="OrthoDB" id="5485925at2"/>
<keyword evidence="3 5" id="KW-0732">Signal</keyword>
<dbReference type="Pfam" id="PF04231">
    <property type="entry name" value="Endonuclease_1"/>
    <property type="match status" value="1"/>
</dbReference>
<dbReference type="InterPro" id="IPR026444">
    <property type="entry name" value="Secre_tail"/>
</dbReference>
<feature type="domain" description="Secretion system C-terminal sorting" evidence="6">
    <location>
        <begin position="588"/>
        <end position="655"/>
    </location>
</feature>
<dbReference type="Gene3D" id="2.60.40.2030">
    <property type="match status" value="1"/>
</dbReference>
<dbReference type="NCBIfam" id="TIGR04183">
    <property type="entry name" value="Por_Secre_tail"/>
    <property type="match status" value="1"/>
</dbReference>
<gene>
    <name evidence="7" type="ORF">EG240_01870</name>
</gene>
<name>A0A3P3WEI0_9FLAO</name>
<dbReference type="Pfam" id="PF18962">
    <property type="entry name" value="Por_Secre_tail"/>
    <property type="match status" value="1"/>
</dbReference>
<dbReference type="InterPro" id="IPR007346">
    <property type="entry name" value="Endonuclease-I"/>
</dbReference>
<dbReference type="SUPFAM" id="SSF54060">
    <property type="entry name" value="His-Me finger endonucleases"/>
    <property type="match status" value="1"/>
</dbReference>
<dbReference type="InterPro" id="IPR038081">
    <property type="entry name" value="CalX-like_sf"/>
</dbReference>
<dbReference type="AlphaFoldDB" id="A0A3P3WEI0"/>
<dbReference type="PANTHER" id="PTHR33607:SF2">
    <property type="entry name" value="ENDONUCLEASE-1"/>
    <property type="match status" value="1"/>
</dbReference>
<keyword evidence="4" id="KW-0378">Hydrolase</keyword>
<evidence type="ECO:0000256" key="2">
    <source>
        <dbReference type="ARBA" id="ARBA00022722"/>
    </source>
</evidence>
<evidence type="ECO:0000313" key="8">
    <source>
        <dbReference type="Proteomes" id="UP000275719"/>
    </source>
</evidence>
<keyword evidence="8" id="KW-1185">Reference proteome</keyword>
<dbReference type="GO" id="GO:0016787">
    <property type="term" value="F:hydrolase activity"/>
    <property type="evidence" value="ECO:0007669"/>
    <property type="project" value="UniProtKB-KW"/>
</dbReference>
<evidence type="ECO:0000256" key="3">
    <source>
        <dbReference type="ARBA" id="ARBA00022729"/>
    </source>
</evidence>
<reference evidence="7 8" key="1">
    <citation type="submission" date="2018-11" db="EMBL/GenBank/DDBJ databases">
        <title>Flavobacterium sp. nov., YIM 102701-2 draft genome.</title>
        <authorList>
            <person name="Li G."/>
            <person name="Jiang Y."/>
        </authorList>
    </citation>
    <scope>NUCLEOTIDE SEQUENCE [LARGE SCALE GENOMIC DNA]</scope>
    <source>
        <strain evidence="7 8">YIM 102701-2</strain>
    </source>
</reference>
<dbReference type="InterPro" id="IPR044925">
    <property type="entry name" value="His-Me_finger_sf"/>
</dbReference>
<dbReference type="Proteomes" id="UP000275719">
    <property type="component" value="Unassembled WGS sequence"/>
</dbReference>
<evidence type="ECO:0000256" key="1">
    <source>
        <dbReference type="ARBA" id="ARBA00006429"/>
    </source>
</evidence>
<accession>A0A3P3WEI0</accession>
<evidence type="ECO:0000256" key="4">
    <source>
        <dbReference type="ARBA" id="ARBA00022801"/>
    </source>
</evidence>
<evidence type="ECO:0000259" key="6">
    <source>
        <dbReference type="Pfam" id="PF18962"/>
    </source>
</evidence>
<keyword evidence="2" id="KW-0540">Nuclease</keyword>
<feature type="chain" id="PRO_5018144178" evidence="5">
    <location>
        <begin position="20"/>
        <end position="656"/>
    </location>
</feature>
<feature type="signal peptide" evidence="5">
    <location>
        <begin position="1"/>
        <end position="19"/>
    </location>
</feature>
<dbReference type="RefSeq" id="WP_125016832.1">
    <property type="nucleotide sequence ID" value="NZ_RQVQ01000003.1"/>
</dbReference>
<comment type="caution">
    <text evidence="7">The sequence shown here is derived from an EMBL/GenBank/DDBJ whole genome shotgun (WGS) entry which is preliminary data.</text>
</comment>
<protein>
    <submittedName>
        <fullName evidence="7">T9SS C-terminal target domain-containing protein</fullName>
    </submittedName>
</protein>
<dbReference type="EMBL" id="RQVQ01000003">
    <property type="protein sequence ID" value="RRJ92787.1"/>
    <property type="molecule type" value="Genomic_DNA"/>
</dbReference>
<dbReference type="GO" id="GO:0004518">
    <property type="term" value="F:nuclease activity"/>
    <property type="evidence" value="ECO:0007669"/>
    <property type="project" value="UniProtKB-KW"/>
</dbReference>
<comment type="similarity">
    <text evidence="1">Belongs to the EndA/NucM nuclease family.</text>
</comment>
<evidence type="ECO:0000256" key="5">
    <source>
        <dbReference type="SAM" id="SignalP"/>
    </source>
</evidence>
<organism evidence="7 8">
    <name type="scientific">Paenimyroides tangerinum</name>
    <dbReference type="NCBI Taxonomy" id="2488728"/>
    <lineage>
        <taxon>Bacteria</taxon>
        <taxon>Pseudomonadati</taxon>
        <taxon>Bacteroidota</taxon>
        <taxon>Flavobacteriia</taxon>
        <taxon>Flavobacteriales</taxon>
        <taxon>Flavobacteriaceae</taxon>
        <taxon>Paenimyroides</taxon>
    </lineage>
</organism>